<keyword evidence="6" id="KW-0472">Membrane</keyword>
<dbReference type="STRING" id="33114.A0A2G2V6N5"/>
<evidence type="ECO:0000259" key="8">
    <source>
        <dbReference type="Pfam" id="PF02889"/>
    </source>
</evidence>
<feature type="domain" description="SEC63" evidence="8">
    <location>
        <begin position="46"/>
        <end position="84"/>
    </location>
</feature>
<evidence type="ECO:0000256" key="4">
    <source>
        <dbReference type="ARBA" id="ARBA00022824"/>
    </source>
</evidence>
<keyword evidence="10" id="KW-1185">Reference proteome</keyword>
<evidence type="ECO:0000313" key="10">
    <source>
        <dbReference type="Proteomes" id="UP000224567"/>
    </source>
</evidence>
<comment type="caution">
    <text evidence="9">The sequence shown here is derived from an EMBL/GenBank/DDBJ whole genome shotgun (WGS) entry which is preliminary data.</text>
</comment>
<dbReference type="Proteomes" id="UP000224567">
    <property type="component" value="Unassembled WGS sequence"/>
</dbReference>
<keyword evidence="4" id="KW-0256">Endoplasmic reticulum</keyword>
<evidence type="ECO:0000256" key="1">
    <source>
        <dbReference type="ARBA" id="ARBA00004141"/>
    </source>
</evidence>
<proteinExistence type="predicted"/>
<dbReference type="GO" id="GO:0000388">
    <property type="term" value="P:spliceosome conformational change to release U4 (or U4atac) and U1 (or U11)"/>
    <property type="evidence" value="ECO:0007669"/>
    <property type="project" value="TreeGrafter"/>
</dbReference>
<evidence type="ECO:0000313" key="9">
    <source>
        <dbReference type="EMBL" id="PHT28568.1"/>
    </source>
</evidence>
<keyword evidence="7" id="KW-0143">Chaperone</keyword>
<dbReference type="GO" id="GO:0016020">
    <property type="term" value="C:membrane"/>
    <property type="evidence" value="ECO:0007669"/>
    <property type="project" value="UniProtKB-SubCell"/>
</dbReference>
<dbReference type="InterPro" id="IPR004179">
    <property type="entry name" value="Sec63-dom"/>
</dbReference>
<dbReference type="InterPro" id="IPR035892">
    <property type="entry name" value="C2_domain_sf"/>
</dbReference>
<evidence type="ECO:0000256" key="6">
    <source>
        <dbReference type="ARBA" id="ARBA00023136"/>
    </source>
</evidence>
<dbReference type="InterPro" id="IPR014756">
    <property type="entry name" value="Ig_E-set"/>
</dbReference>
<dbReference type="GO" id="GO:0003724">
    <property type="term" value="F:RNA helicase activity"/>
    <property type="evidence" value="ECO:0007669"/>
    <property type="project" value="TreeGrafter"/>
</dbReference>
<evidence type="ECO:0000256" key="5">
    <source>
        <dbReference type="ARBA" id="ARBA00022989"/>
    </source>
</evidence>
<gene>
    <name evidence="9" type="ORF">CQW23_31839</name>
</gene>
<dbReference type="GO" id="GO:0003723">
    <property type="term" value="F:RNA binding"/>
    <property type="evidence" value="ECO:0007669"/>
    <property type="project" value="TreeGrafter"/>
</dbReference>
<dbReference type="GO" id="GO:0005783">
    <property type="term" value="C:endoplasmic reticulum"/>
    <property type="evidence" value="ECO:0007669"/>
    <property type="project" value="UniProtKB-SubCell"/>
</dbReference>
<dbReference type="EMBL" id="MLFT02000206">
    <property type="protein sequence ID" value="PHT28568.1"/>
    <property type="molecule type" value="Genomic_DNA"/>
</dbReference>
<comment type="subcellular location">
    <subcellularLocation>
        <location evidence="2">Endoplasmic reticulum</location>
    </subcellularLocation>
    <subcellularLocation>
        <location evidence="1">Membrane</location>
        <topology evidence="1">Multi-pass membrane protein</topology>
    </subcellularLocation>
</comment>
<name>A0A2G2V6N5_CAPBA</name>
<evidence type="ECO:0000256" key="7">
    <source>
        <dbReference type="ARBA" id="ARBA00023186"/>
    </source>
</evidence>
<dbReference type="SUPFAM" id="SSF81296">
    <property type="entry name" value="E set domains"/>
    <property type="match status" value="1"/>
</dbReference>
<dbReference type="OrthoDB" id="1300919at2759"/>
<sequence>MDINHFCEGYPYIDLTYDVLGGGNVRAGDNVTLQVTLERDLKGRSERKSRIKLDFTAPAEAGTRKYKLYFMCDSYLGCDEEHIFALDVKEASVEE</sequence>
<protein>
    <recommendedName>
        <fullName evidence="8">SEC63 domain-containing protein</fullName>
    </recommendedName>
</protein>
<reference evidence="9 10" key="1">
    <citation type="journal article" date="2017" name="Genome Biol.">
        <title>New reference genome sequences of hot pepper reveal the massive evolution of plant disease-resistance genes by retroduplication.</title>
        <authorList>
            <person name="Kim S."/>
            <person name="Park J."/>
            <person name="Yeom S.I."/>
            <person name="Kim Y.M."/>
            <person name="Seo E."/>
            <person name="Kim K.T."/>
            <person name="Kim M.S."/>
            <person name="Lee J.M."/>
            <person name="Cheong K."/>
            <person name="Shin H.S."/>
            <person name="Kim S.B."/>
            <person name="Han K."/>
            <person name="Lee J."/>
            <person name="Park M."/>
            <person name="Lee H.A."/>
            <person name="Lee H.Y."/>
            <person name="Lee Y."/>
            <person name="Oh S."/>
            <person name="Lee J.H."/>
            <person name="Choi E."/>
            <person name="Choi E."/>
            <person name="Lee S.E."/>
            <person name="Jeon J."/>
            <person name="Kim H."/>
            <person name="Choi G."/>
            <person name="Song H."/>
            <person name="Lee J."/>
            <person name="Lee S.C."/>
            <person name="Kwon J.K."/>
            <person name="Lee H.Y."/>
            <person name="Koo N."/>
            <person name="Hong Y."/>
            <person name="Kim R.W."/>
            <person name="Kang W.H."/>
            <person name="Huh J.H."/>
            <person name="Kang B.C."/>
            <person name="Yang T.J."/>
            <person name="Lee Y.H."/>
            <person name="Bennetzen J.L."/>
            <person name="Choi D."/>
        </authorList>
    </citation>
    <scope>NUCLEOTIDE SEQUENCE [LARGE SCALE GENOMIC DNA]</scope>
    <source>
        <strain evidence="10">cv. PBC81</strain>
    </source>
</reference>
<dbReference type="Pfam" id="PF02889">
    <property type="entry name" value="Sec63"/>
    <property type="match status" value="1"/>
</dbReference>
<organism evidence="9 10">
    <name type="scientific">Capsicum baccatum</name>
    <name type="common">Peruvian pepper</name>
    <dbReference type="NCBI Taxonomy" id="33114"/>
    <lineage>
        <taxon>Eukaryota</taxon>
        <taxon>Viridiplantae</taxon>
        <taxon>Streptophyta</taxon>
        <taxon>Embryophyta</taxon>
        <taxon>Tracheophyta</taxon>
        <taxon>Spermatophyta</taxon>
        <taxon>Magnoliopsida</taxon>
        <taxon>eudicotyledons</taxon>
        <taxon>Gunneridae</taxon>
        <taxon>Pentapetalae</taxon>
        <taxon>asterids</taxon>
        <taxon>lamiids</taxon>
        <taxon>Solanales</taxon>
        <taxon>Solanaceae</taxon>
        <taxon>Solanoideae</taxon>
        <taxon>Capsiceae</taxon>
        <taxon>Capsicum</taxon>
    </lineage>
</organism>
<evidence type="ECO:0000256" key="3">
    <source>
        <dbReference type="ARBA" id="ARBA00022692"/>
    </source>
</evidence>
<keyword evidence="3" id="KW-0812">Transmembrane</keyword>
<reference evidence="10" key="2">
    <citation type="journal article" date="2017" name="J. Anim. Genet.">
        <title>Multiple reference genome sequences of hot pepper reveal the massive evolution of plant disease resistance genes by retroduplication.</title>
        <authorList>
            <person name="Kim S."/>
            <person name="Park J."/>
            <person name="Yeom S.-I."/>
            <person name="Kim Y.-M."/>
            <person name="Seo E."/>
            <person name="Kim K.-T."/>
            <person name="Kim M.-S."/>
            <person name="Lee J.M."/>
            <person name="Cheong K."/>
            <person name="Shin H.-S."/>
            <person name="Kim S.-B."/>
            <person name="Han K."/>
            <person name="Lee J."/>
            <person name="Park M."/>
            <person name="Lee H.-A."/>
            <person name="Lee H.-Y."/>
            <person name="Lee Y."/>
            <person name="Oh S."/>
            <person name="Lee J.H."/>
            <person name="Choi E."/>
            <person name="Choi E."/>
            <person name="Lee S.E."/>
            <person name="Jeon J."/>
            <person name="Kim H."/>
            <person name="Choi G."/>
            <person name="Song H."/>
            <person name="Lee J."/>
            <person name="Lee S.-C."/>
            <person name="Kwon J.-K."/>
            <person name="Lee H.-Y."/>
            <person name="Koo N."/>
            <person name="Hong Y."/>
            <person name="Kim R.W."/>
            <person name="Kang W.-H."/>
            <person name="Huh J.H."/>
            <person name="Kang B.-C."/>
            <person name="Yang T.-J."/>
            <person name="Lee Y.-H."/>
            <person name="Bennetzen J.L."/>
            <person name="Choi D."/>
        </authorList>
    </citation>
    <scope>NUCLEOTIDE SEQUENCE [LARGE SCALE GENOMIC DNA]</scope>
    <source>
        <strain evidence="10">cv. PBC81</strain>
    </source>
</reference>
<dbReference type="AlphaFoldDB" id="A0A2G2V6N5"/>
<dbReference type="PANTHER" id="PTHR24075">
    <property type="entry name" value="SEC63 DOMAIN-CONTAINING"/>
    <property type="match status" value="1"/>
</dbReference>
<keyword evidence="5" id="KW-1133">Transmembrane helix</keyword>
<evidence type="ECO:0000256" key="2">
    <source>
        <dbReference type="ARBA" id="ARBA00004240"/>
    </source>
</evidence>
<dbReference type="PANTHER" id="PTHR24075:SF5">
    <property type="entry name" value="U5 SMALL NUCLEAR RIBONUCLEOPROTEIN 200 KDA HELICASE"/>
    <property type="match status" value="1"/>
</dbReference>
<dbReference type="GO" id="GO:0005681">
    <property type="term" value="C:spliceosomal complex"/>
    <property type="evidence" value="ECO:0007669"/>
    <property type="project" value="TreeGrafter"/>
</dbReference>
<dbReference type="Gene3D" id="2.60.40.150">
    <property type="entry name" value="C2 domain"/>
    <property type="match status" value="1"/>
</dbReference>
<accession>A0A2G2V6N5</accession>